<dbReference type="AlphaFoldDB" id="A0A1T0CWR4"/>
<comment type="caution">
    <text evidence="16">The sequence shown here is derived from an EMBL/GenBank/DDBJ whole genome shotgun (WGS) entry which is preliminary data.</text>
</comment>
<evidence type="ECO:0000256" key="14">
    <source>
        <dbReference type="ARBA" id="ARBA00026081"/>
    </source>
</evidence>
<evidence type="ECO:0000313" key="17">
    <source>
        <dbReference type="Proteomes" id="UP000190683"/>
    </source>
</evidence>
<gene>
    <name evidence="16" type="ORF">B0681_02565</name>
</gene>
<evidence type="ECO:0000256" key="7">
    <source>
        <dbReference type="ARBA" id="ARBA00022490"/>
    </source>
</evidence>
<dbReference type="NCBIfam" id="TIGR04406">
    <property type="entry name" value="LPS_export_lptB"/>
    <property type="match status" value="1"/>
</dbReference>
<evidence type="ECO:0000256" key="5">
    <source>
        <dbReference type="ARBA" id="ARBA00022448"/>
    </source>
</evidence>
<dbReference type="RefSeq" id="WP_078317158.1">
    <property type="nucleotide sequence ID" value="NZ_MUYV01000001.1"/>
</dbReference>
<name>A0A1T0CWR4_9GAMM</name>
<dbReference type="Proteomes" id="UP000190683">
    <property type="component" value="Unassembled WGS sequence"/>
</dbReference>
<keyword evidence="7" id="KW-0963">Cytoplasm</keyword>
<evidence type="ECO:0000313" key="16">
    <source>
        <dbReference type="EMBL" id="OOS26762.1"/>
    </source>
</evidence>
<dbReference type="InterPro" id="IPR003593">
    <property type="entry name" value="AAA+_ATPase"/>
</dbReference>
<dbReference type="GO" id="GO:0043190">
    <property type="term" value="C:ATP-binding cassette (ABC) transporter complex"/>
    <property type="evidence" value="ECO:0007669"/>
    <property type="project" value="InterPro"/>
</dbReference>
<dbReference type="GO" id="GO:0005737">
    <property type="term" value="C:cytoplasm"/>
    <property type="evidence" value="ECO:0007669"/>
    <property type="project" value="UniProtKB-SubCell"/>
</dbReference>
<evidence type="ECO:0000259" key="15">
    <source>
        <dbReference type="PROSITE" id="PS50893"/>
    </source>
</evidence>
<evidence type="ECO:0000256" key="3">
    <source>
        <dbReference type="ARBA" id="ARBA00010865"/>
    </source>
</evidence>
<reference evidence="16 17" key="1">
    <citation type="submission" date="2017-02" db="EMBL/GenBank/DDBJ databases">
        <title>Draft genome sequence of Moraxella porci CCUG 54912T type strain.</title>
        <authorList>
            <person name="Salva-Serra F."/>
            <person name="Engstrom-Jakobsson H."/>
            <person name="Thorell K."/>
            <person name="Jaen-Luchoro D."/>
            <person name="Gonzales-Siles L."/>
            <person name="Karlsson R."/>
            <person name="Yazdan S."/>
            <person name="Boulund F."/>
            <person name="Johnning A."/>
            <person name="Engstrand L."/>
            <person name="Kristiansson E."/>
            <person name="Moore E."/>
        </authorList>
    </citation>
    <scope>NUCLEOTIDE SEQUENCE [LARGE SCALE GENOMIC DNA]</scope>
    <source>
        <strain evidence="16 17">CCUG 54912</strain>
    </source>
</reference>
<dbReference type="InterPro" id="IPR051120">
    <property type="entry name" value="ABC_AA/LPS_Transport"/>
</dbReference>
<evidence type="ECO:0000256" key="6">
    <source>
        <dbReference type="ARBA" id="ARBA00022475"/>
    </source>
</evidence>
<keyword evidence="5" id="KW-0813">Transport</keyword>
<dbReference type="SMART" id="SM00382">
    <property type="entry name" value="AAA"/>
    <property type="match status" value="1"/>
</dbReference>
<evidence type="ECO:0000256" key="12">
    <source>
        <dbReference type="ARBA" id="ARBA00023136"/>
    </source>
</evidence>
<evidence type="ECO:0000256" key="10">
    <source>
        <dbReference type="ARBA" id="ARBA00022840"/>
    </source>
</evidence>
<evidence type="ECO:0000256" key="4">
    <source>
        <dbReference type="ARBA" id="ARBA00017803"/>
    </source>
</evidence>
<feature type="domain" description="ABC transporter" evidence="15">
    <location>
        <begin position="5"/>
        <end position="238"/>
    </location>
</feature>
<dbReference type="FunFam" id="3.40.50.300:FF:000151">
    <property type="entry name" value="Lipopolysaccharide ABC transporter ATP-binding protein"/>
    <property type="match status" value="1"/>
</dbReference>
<keyword evidence="9" id="KW-0547">Nucleotide-binding</keyword>
<evidence type="ECO:0000256" key="13">
    <source>
        <dbReference type="ARBA" id="ARBA00024818"/>
    </source>
</evidence>
<proteinExistence type="inferred from homology"/>
<dbReference type="InterPro" id="IPR003439">
    <property type="entry name" value="ABC_transporter-like_ATP-bd"/>
</dbReference>
<dbReference type="GO" id="GO:0055085">
    <property type="term" value="P:transmembrane transport"/>
    <property type="evidence" value="ECO:0007669"/>
    <property type="project" value="InterPro"/>
</dbReference>
<keyword evidence="6" id="KW-1003">Cell membrane</keyword>
<dbReference type="InterPro" id="IPR032823">
    <property type="entry name" value="BCA_ABC_TP_C"/>
</dbReference>
<sequence length="242" mass="26916">MMTTLSMRHLGKRYGQRWVVKDVSFEIEQGQVVGILGPNGAGKTTSFYMVIGLVPMDKGQVMLGSKDISKNAMHERAAQGIGYLPQEASIFRKLTIEQNIMAILQTRKDLDKTAQTAELEKLMAEFHLEHVRHSLGMSVSGGERRRCEIARCLASDPKFILLDEPFAGVDPISVGDIMQVIEALRDRGIGVLITDHNVRETLSICQKAYIVSEGTIIAEGNKDEILNNELVRKVYLGKDFVV</sequence>
<dbReference type="InterPro" id="IPR030921">
    <property type="entry name" value="LPS_export_LptB"/>
</dbReference>
<protein>
    <recommendedName>
        <fullName evidence="4">Lipopolysaccharide export system ATP-binding protein LptB</fullName>
    </recommendedName>
</protein>
<dbReference type="InterPro" id="IPR027417">
    <property type="entry name" value="P-loop_NTPase"/>
</dbReference>
<evidence type="ECO:0000256" key="8">
    <source>
        <dbReference type="ARBA" id="ARBA00022519"/>
    </source>
</evidence>
<evidence type="ECO:0000256" key="1">
    <source>
        <dbReference type="ARBA" id="ARBA00004496"/>
    </source>
</evidence>
<comment type="subunit">
    <text evidence="14">Component of the lipopolysaccharide transport and assembly complex. The LptBFG transporter is composed of two ATP-binding proteins (LptB) and two transmembrane proteins (LptF and LptG).</text>
</comment>
<comment type="subcellular location">
    <subcellularLocation>
        <location evidence="2">Cell inner membrane</location>
        <topology evidence="2">Peripheral membrane protein</topology>
        <orientation evidence="2">Cytoplasmic side</orientation>
    </subcellularLocation>
    <subcellularLocation>
        <location evidence="1">Cytoplasm</location>
    </subcellularLocation>
</comment>
<dbReference type="PROSITE" id="PS50893">
    <property type="entry name" value="ABC_TRANSPORTER_2"/>
    <property type="match status" value="1"/>
</dbReference>
<keyword evidence="8" id="KW-0997">Cell inner membrane</keyword>
<organism evidence="16 17">
    <name type="scientific">Moraxella porci DSM 25326</name>
    <dbReference type="NCBI Taxonomy" id="573983"/>
    <lineage>
        <taxon>Bacteria</taxon>
        <taxon>Pseudomonadati</taxon>
        <taxon>Pseudomonadota</taxon>
        <taxon>Gammaproteobacteria</taxon>
        <taxon>Moraxellales</taxon>
        <taxon>Moraxellaceae</taxon>
        <taxon>Moraxella</taxon>
    </lineage>
</organism>
<dbReference type="PANTHER" id="PTHR45772">
    <property type="entry name" value="CONSERVED COMPONENT OF ABC TRANSPORTER FOR NATURAL AMINO ACIDS-RELATED"/>
    <property type="match status" value="1"/>
</dbReference>
<dbReference type="PANTHER" id="PTHR45772:SF10">
    <property type="entry name" value="LIPOPOLYSACCHARIDE EXPORT SYSTEM ATP-BINDING PROTEIN LPTB"/>
    <property type="match status" value="1"/>
</dbReference>
<evidence type="ECO:0000256" key="2">
    <source>
        <dbReference type="ARBA" id="ARBA00004515"/>
    </source>
</evidence>
<comment type="function">
    <text evidence="13">Part of the ABC transporter complex LptBFG involved in the translocation of lipopolysaccharide (LPS) from the inner membrane to the outer membrane. Probably responsible for energy coupling to the transport system.</text>
</comment>
<dbReference type="GO" id="GO:0005524">
    <property type="term" value="F:ATP binding"/>
    <property type="evidence" value="ECO:0007669"/>
    <property type="project" value="UniProtKB-KW"/>
</dbReference>
<keyword evidence="17" id="KW-1185">Reference proteome</keyword>
<dbReference type="Gene3D" id="3.40.50.300">
    <property type="entry name" value="P-loop containing nucleotide triphosphate hydrolases"/>
    <property type="match status" value="1"/>
</dbReference>
<evidence type="ECO:0000256" key="11">
    <source>
        <dbReference type="ARBA" id="ARBA00022967"/>
    </source>
</evidence>
<dbReference type="Pfam" id="PF00005">
    <property type="entry name" value="ABC_tran"/>
    <property type="match status" value="1"/>
</dbReference>
<dbReference type="EMBL" id="MUYV01000001">
    <property type="protein sequence ID" value="OOS26762.1"/>
    <property type="molecule type" value="Genomic_DNA"/>
</dbReference>
<dbReference type="SUPFAM" id="SSF52540">
    <property type="entry name" value="P-loop containing nucleoside triphosphate hydrolases"/>
    <property type="match status" value="1"/>
</dbReference>
<comment type="similarity">
    <text evidence="3">Belongs to the ABC transporter superfamily. Outer membrane lipopolysaccharide export (TC 1.B.42) family.</text>
</comment>
<dbReference type="STRING" id="573983.B0681_02565"/>
<dbReference type="GO" id="GO:0016887">
    <property type="term" value="F:ATP hydrolysis activity"/>
    <property type="evidence" value="ECO:0007669"/>
    <property type="project" value="InterPro"/>
</dbReference>
<dbReference type="CDD" id="cd03218">
    <property type="entry name" value="ABC_YhbG"/>
    <property type="match status" value="1"/>
</dbReference>
<keyword evidence="11" id="KW-1278">Translocase</keyword>
<dbReference type="Pfam" id="PF12399">
    <property type="entry name" value="BCA_ABC_TP_C"/>
    <property type="match status" value="1"/>
</dbReference>
<accession>A0A1T0CWR4</accession>
<keyword evidence="10 16" id="KW-0067">ATP-binding</keyword>
<evidence type="ECO:0000256" key="9">
    <source>
        <dbReference type="ARBA" id="ARBA00022741"/>
    </source>
</evidence>
<keyword evidence="12" id="KW-0472">Membrane</keyword>